<dbReference type="RefSeq" id="WP_344451159.1">
    <property type="nucleotide sequence ID" value="NZ_BAAATZ010000012.1"/>
</dbReference>
<name>A0ABN3U916_9ACTN</name>
<dbReference type="SUPFAM" id="SSF55021">
    <property type="entry name" value="ACT-like"/>
    <property type="match status" value="1"/>
</dbReference>
<evidence type="ECO:0000259" key="1">
    <source>
        <dbReference type="PROSITE" id="PS51671"/>
    </source>
</evidence>
<proteinExistence type="predicted"/>
<protein>
    <submittedName>
        <fullName evidence="2">Amino acid-binding protein</fullName>
    </submittedName>
</protein>
<reference evidence="2 3" key="1">
    <citation type="journal article" date="2019" name="Int. J. Syst. Evol. Microbiol.">
        <title>The Global Catalogue of Microorganisms (GCM) 10K type strain sequencing project: providing services to taxonomists for standard genome sequencing and annotation.</title>
        <authorList>
            <consortium name="The Broad Institute Genomics Platform"/>
            <consortium name="The Broad Institute Genome Sequencing Center for Infectious Disease"/>
            <person name="Wu L."/>
            <person name="Ma J."/>
        </authorList>
    </citation>
    <scope>NUCLEOTIDE SEQUENCE [LARGE SCALE GENOMIC DNA]</scope>
    <source>
        <strain evidence="2 3">JCM 8201</strain>
    </source>
</reference>
<organism evidence="2 3">
    <name type="scientific">Actinocorallia aurantiaca</name>
    <dbReference type="NCBI Taxonomy" id="46204"/>
    <lineage>
        <taxon>Bacteria</taxon>
        <taxon>Bacillati</taxon>
        <taxon>Actinomycetota</taxon>
        <taxon>Actinomycetes</taxon>
        <taxon>Streptosporangiales</taxon>
        <taxon>Thermomonosporaceae</taxon>
        <taxon>Actinocorallia</taxon>
    </lineage>
</organism>
<evidence type="ECO:0000313" key="2">
    <source>
        <dbReference type="EMBL" id="GAA2727048.1"/>
    </source>
</evidence>
<comment type="caution">
    <text evidence="2">The sequence shown here is derived from an EMBL/GenBank/DDBJ whole genome shotgun (WGS) entry which is preliminary data.</text>
</comment>
<gene>
    <name evidence="2" type="ORF">GCM10010439_31830</name>
</gene>
<evidence type="ECO:0000313" key="3">
    <source>
        <dbReference type="Proteomes" id="UP001501842"/>
    </source>
</evidence>
<dbReference type="InterPro" id="IPR002912">
    <property type="entry name" value="ACT_dom"/>
</dbReference>
<dbReference type="InterPro" id="IPR045865">
    <property type="entry name" value="ACT-like_dom_sf"/>
</dbReference>
<sequence>MLLRIRVRLPDRPGSLGKVARTLGAAGADVIQLYVLENESGRALDDITVTWPSGASADRLIAGLDAVPGVKVEGLWPTVEPQGLHPDVALIGQLATNPADGLLILADALPGILSADWAGVLHVGPGKFLHTSPGGEAAEPPADLEPLRYRAFQSADGTQYGLAPLSGVDAALLVARSNAPEFHLSEMLRLEQLVQAAESVLGDRVALLI</sequence>
<dbReference type="PROSITE" id="PS51671">
    <property type="entry name" value="ACT"/>
    <property type="match status" value="1"/>
</dbReference>
<dbReference type="Gene3D" id="3.30.70.260">
    <property type="match status" value="1"/>
</dbReference>
<accession>A0ABN3U916</accession>
<dbReference type="Proteomes" id="UP001501842">
    <property type="component" value="Unassembled WGS sequence"/>
</dbReference>
<dbReference type="EMBL" id="BAAATZ010000012">
    <property type="protein sequence ID" value="GAA2727048.1"/>
    <property type="molecule type" value="Genomic_DNA"/>
</dbReference>
<feature type="domain" description="ACT" evidence="1">
    <location>
        <begin position="4"/>
        <end position="77"/>
    </location>
</feature>
<keyword evidence="3" id="KW-1185">Reference proteome</keyword>